<feature type="region of interest" description="Disordered" evidence="10">
    <location>
        <begin position="56"/>
        <end position="126"/>
    </location>
</feature>
<evidence type="ECO:0000313" key="12">
    <source>
        <dbReference type="EMBL" id="CAD9488284.1"/>
    </source>
</evidence>
<keyword evidence="3" id="KW-0328">Glycosyltransferase</keyword>
<feature type="region of interest" description="Disordered" evidence="10">
    <location>
        <begin position="234"/>
        <end position="257"/>
    </location>
</feature>
<dbReference type="GO" id="GO:0003950">
    <property type="term" value="F:NAD+ poly-ADP-ribosyltransferase activity"/>
    <property type="evidence" value="ECO:0007669"/>
    <property type="project" value="UniProtKB-EC"/>
</dbReference>
<dbReference type="Pfam" id="PF05406">
    <property type="entry name" value="WGR"/>
    <property type="match status" value="2"/>
</dbReference>
<accession>A0A7S2MK90</accession>
<dbReference type="FunFam" id="2.20.140.10:FF:000001">
    <property type="entry name" value="Poly [ADP-ribose] polymerase"/>
    <property type="match status" value="1"/>
</dbReference>
<name>A0A7S2MK90_9STRA</name>
<dbReference type="GO" id="GO:0005730">
    <property type="term" value="C:nucleolus"/>
    <property type="evidence" value="ECO:0007669"/>
    <property type="project" value="TreeGrafter"/>
</dbReference>
<evidence type="ECO:0000256" key="1">
    <source>
        <dbReference type="ARBA" id="ARBA00004123"/>
    </source>
</evidence>
<dbReference type="PANTHER" id="PTHR10459">
    <property type="entry name" value="DNA LIGASE"/>
    <property type="match status" value="1"/>
</dbReference>
<protein>
    <recommendedName>
        <fullName evidence="2">NAD(+) ADP-ribosyltransferase</fullName>
        <ecNumber evidence="2">2.4.2.30</ecNumber>
    </recommendedName>
</protein>
<organism evidence="12">
    <name type="scientific">Octactis speculum</name>
    <dbReference type="NCBI Taxonomy" id="3111310"/>
    <lineage>
        <taxon>Eukaryota</taxon>
        <taxon>Sar</taxon>
        <taxon>Stramenopiles</taxon>
        <taxon>Ochrophyta</taxon>
        <taxon>Dictyochophyceae</taxon>
        <taxon>Dictyochales</taxon>
        <taxon>Dictyochaceae</taxon>
        <taxon>Octactis</taxon>
    </lineage>
</organism>
<dbReference type="EMBL" id="HBGS01060089">
    <property type="protein sequence ID" value="CAD9488284.1"/>
    <property type="molecule type" value="Transcribed_RNA"/>
</dbReference>
<gene>
    <name evidence="12" type="ORF">DSPE1174_LOCUS31353</name>
</gene>
<dbReference type="GO" id="GO:0016779">
    <property type="term" value="F:nucleotidyltransferase activity"/>
    <property type="evidence" value="ECO:0007669"/>
    <property type="project" value="UniProtKB-KW"/>
</dbReference>
<keyword evidence="6" id="KW-0520">NAD</keyword>
<dbReference type="GO" id="GO:1990404">
    <property type="term" value="F:NAD+-protein mono-ADP-ribosyltransferase activity"/>
    <property type="evidence" value="ECO:0007669"/>
    <property type="project" value="TreeGrafter"/>
</dbReference>
<dbReference type="InterPro" id="IPR036930">
    <property type="entry name" value="WGR_dom_sf"/>
</dbReference>
<keyword evidence="7" id="KW-0539">Nucleus</keyword>
<feature type="region of interest" description="Disordered" evidence="10">
    <location>
        <begin position="397"/>
        <end position="421"/>
    </location>
</feature>
<feature type="compositionally biased region" description="Low complexity" evidence="10">
    <location>
        <begin position="412"/>
        <end position="421"/>
    </location>
</feature>
<dbReference type="EC" id="2.4.2.30" evidence="2"/>
<evidence type="ECO:0000256" key="2">
    <source>
        <dbReference type="ARBA" id="ARBA00012020"/>
    </source>
</evidence>
<dbReference type="PROSITE" id="PS51977">
    <property type="entry name" value="WGR"/>
    <property type="match status" value="2"/>
</dbReference>
<evidence type="ECO:0000259" key="11">
    <source>
        <dbReference type="PROSITE" id="PS51977"/>
    </source>
</evidence>
<dbReference type="InterPro" id="IPR008893">
    <property type="entry name" value="WGR_domain"/>
</dbReference>
<comment type="catalytic activity">
    <reaction evidence="9">
        <text>NAD(+) + (ADP-D-ribosyl)n-acceptor = nicotinamide + (ADP-D-ribosyl)n+1-acceptor + H(+).</text>
        <dbReference type="EC" id="2.4.2.30"/>
    </reaction>
</comment>
<dbReference type="SUPFAM" id="SSF48403">
    <property type="entry name" value="Ankyrin repeat"/>
    <property type="match status" value="1"/>
</dbReference>
<evidence type="ECO:0000256" key="5">
    <source>
        <dbReference type="ARBA" id="ARBA00022695"/>
    </source>
</evidence>
<dbReference type="PANTHER" id="PTHR10459:SF60">
    <property type="entry name" value="POLY [ADP-RIBOSE] POLYMERASE 2"/>
    <property type="match status" value="1"/>
</dbReference>
<dbReference type="InterPro" id="IPR050800">
    <property type="entry name" value="ARTD/PARP"/>
</dbReference>
<keyword evidence="4" id="KW-0808">Transferase</keyword>
<feature type="domain" description="WGR" evidence="11">
    <location>
        <begin position="264"/>
        <end position="355"/>
    </location>
</feature>
<evidence type="ECO:0000256" key="6">
    <source>
        <dbReference type="ARBA" id="ARBA00023027"/>
    </source>
</evidence>
<proteinExistence type="inferred from homology"/>
<evidence type="ECO:0000256" key="10">
    <source>
        <dbReference type="SAM" id="MobiDB-lite"/>
    </source>
</evidence>
<dbReference type="CDD" id="cd08002">
    <property type="entry name" value="WGR_PARP3_like"/>
    <property type="match status" value="1"/>
</dbReference>
<evidence type="ECO:0000256" key="7">
    <source>
        <dbReference type="ARBA" id="ARBA00023242"/>
    </source>
</evidence>
<reference evidence="12" key="1">
    <citation type="submission" date="2021-01" db="EMBL/GenBank/DDBJ databases">
        <authorList>
            <person name="Corre E."/>
            <person name="Pelletier E."/>
            <person name="Niang G."/>
            <person name="Scheremetjew M."/>
            <person name="Finn R."/>
            <person name="Kale V."/>
            <person name="Holt S."/>
            <person name="Cochrane G."/>
            <person name="Meng A."/>
            <person name="Brown T."/>
            <person name="Cohen L."/>
        </authorList>
    </citation>
    <scope>NUCLEOTIDE SEQUENCE</scope>
    <source>
        <strain evidence="12">CCMP1381</strain>
    </source>
</reference>
<dbReference type="InterPro" id="IPR036770">
    <property type="entry name" value="Ankyrin_rpt-contain_sf"/>
</dbReference>
<evidence type="ECO:0000256" key="4">
    <source>
        <dbReference type="ARBA" id="ARBA00022679"/>
    </source>
</evidence>
<evidence type="ECO:0000256" key="9">
    <source>
        <dbReference type="ARBA" id="ARBA00033987"/>
    </source>
</evidence>
<dbReference type="GO" id="GO:0070212">
    <property type="term" value="P:protein poly-ADP-ribosylation"/>
    <property type="evidence" value="ECO:0007669"/>
    <property type="project" value="TreeGrafter"/>
</dbReference>
<dbReference type="Gene3D" id="1.25.40.20">
    <property type="entry name" value="Ankyrin repeat-containing domain"/>
    <property type="match status" value="1"/>
</dbReference>
<dbReference type="SMART" id="SM00773">
    <property type="entry name" value="WGR"/>
    <property type="match status" value="2"/>
</dbReference>
<dbReference type="Gene3D" id="2.20.140.10">
    <property type="entry name" value="WGR domain"/>
    <property type="match status" value="2"/>
</dbReference>
<dbReference type="AlphaFoldDB" id="A0A7S2MK90"/>
<feature type="domain" description="WGR" evidence="11">
    <location>
        <begin position="1"/>
        <end position="75"/>
    </location>
</feature>
<comment type="subcellular location">
    <subcellularLocation>
        <location evidence="1">Nucleus</location>
    </subcellularLocation>
</comment>
<sequence>MVMTMLEADTKFWSIKVVGDTTHVSFGKIGSDGQQQVKSHASTAAAKAFASKMIASKEKKGYSKTNKRKRATGTSAPPVAKKKPAVKTEKRNAPSTKKETGRAKKKPARSGTASKTVKKEDDPHPIDASGLLLAAKEGDWEKFKELLETQDHLCADDFNELPPGRSFGVVHQIAYHDELPMLELLLKYHPGVDLEMKTREGMTPFDVARTPPLIGFLGSVRRAKVGKAKIEKASASSSSPSCGGGGSAAKARFQPDSALPDKDTYQVYEDFSTKLNQTNIGANNNKFYVIQVLERPGNNFFCFNRWGRVGENGQQARFSFSNPDAAVQAFEKKFRDKTGNQWEDRSSFVKKSGKYQLVEVEAGEADDGDDDGQTLGKLSAAQIEKGQAVLQDIETALTSKGKKKPGGGGDGPVVVVQSENQ</sequence>
<dbReference type="SUPFAM" id="SSF142921">
    <property type="entry name" value="WGR domain-like"/>
    <property type="match status" value="2"/>
</dbReference>
<evidence type="ECO:0000256" key="3">
    <source>
        <dbReference type="ARBA" id="ARBA00022676"/>
    </source>
</evidence>
<comment type="similarity">
    <text evidence="8">Belongs to the ARTD/PARP family.</text>
</comment>
<evidence type="ECO:0000256" key="8">
    <source>
        <dbReference type="ARBA" id="ARBA00024347"/>
    </source>
</evidence>
<keyword evidence="5" id="KW-0548">Nucleotidyltransferase</keyword>
<feature type="compositionally biased region" description="Basic and acidic residues" evidence="10">
    <location>
        <begin position="86"/>
        <end position="102"/>
    </location>
</feature>
<dbReference type="GO" id="GO:0006302">
    <property type="term" value="P:double-strand break repair"/>
    <property type="evidence" value="ECO:0007669"/>
    <property type="project" value="TreeGrafter"/>
</dbReference>